<evidence type="ECO:0000313" key="3">
    <source>
        <dbReference type="Proteomes" id="UP000596827"/>
    </source>
</evidence>
<reference evidence="2" key="1">
    <citation type="submission" date="2020-08" db="EMBL/GenBank/DDBJ databases">
        <title>Ramlibacter sp. GTP1 16S ribosomal RNA gene genome sequencing and assembly.</title>
        <authorList>
            <person name="Kang M."/>
        </authorList>
    </citation>
    <scope>NUCLEOTIDE SEQUENCE</scope>
    <source>
        <strain evidence="2">GTP1</strain>
    </source>
</reference>
<evidence type="ECO:0000256" key="1">
    <source>
        <dbReference type="SAM" id="MobiDB-lite"/>
    </source>
</evidence>
<protein>
    <submittedName>
        <fullName evidence="2">Uncharacterized protein</fullName>
    </submittedName>
</protein>
<sequence>MTSSAARVPVRASDSVGDVSFVNASTATRPERGAASSVTPVTASETPSLAPDACVSTVTARLVVDSRTMVSPSTMRAW</sequence>
<keyword evidence="3" id="KW-1185">Reference proteome</keyword>
<proteinExistence type="predicted"/>
<accession>A0A923MD05</accession>
<dbReference type="Proteomes" id="UP000596827">
    <property type="component" value="Unassembled WGS sequence"/>
</dbReference>
<dbReference type="AlphaFoldDB" id="A0A923MD05"/>
<feature type="region of interest" description="Disordered" evidence="1">
    <location>
        <begin position="19"/>
        <end position="49"/>
    </location>
</feature>
<feature type="compositionally biased region" description="Polar residues" evidence="1">
    <location>
        <begin position="36"/>
        <end position="47"/>
    </location>
</feature>
<dbReference type="EMBL" id="JACORU010000017">
    <property type="protein sequence ID" value="MBC5768435.1"/>
    <property type="molecule type" value="Genomic_DNA"/>
</dbReference>
<comment type="caution">
    <text evidence="2">The sequence shown here is derived from an EMBL/GenBank/DDBJ whole genome shotgun (WGS) entry which is preliminary data.</text>
</comment>
<gene>
    <name evidence="2" type="ORF">H8R02_28500</name>
</gene>
<evidence type="ECO:0000313" key="2">
    <source>
        <dbReference type="EMBL" id="MBC5768435.1"/>
    </source>
</evidence>
<name>A0A923MD05_9BURK</name>
<organism evidence="2 3">
    <name type="scientific">Ramlibacter albus</name>
    <dbReference type="NCBI Taxonomy" id="2079448"/>
    <lineage>
        <taxon>Bacteria</taxon>
        <taxon>Pseudomonadati</taxon>
        <taxon>Pseudomonadota</taxon>
        <taxon>Betaproteobacteria</taxon>
        <taxon>Burkholderiales</taxon>
        <taxon>Comamonadaceae</taxon>
        <taxon>Ramlibacter</taxon>
    </lineage>
</organism>